<dbReference type="OrthoDB" id="9803749at2"/>
<reference evidence="3 4" key="1">
    <citation type="submission" date="2018-03" db="EMBL/GenBank/DDBJ databases">
        <title>Massilia armeniaca sp. nov., isolated from desert soil.</title>
        <authorList>
            <person name="Huang H."/>
            <person name="Ren M."/>
        </authorList>
    </citation>
    <scope>NUCLEOTIDE SEQUENCE [LARGE SCALE GENOMIC DNA]</scope>
    <source>
        <strain evidence="3 4">ZMN-3</strain>
    </source>
</reference>
<dbReference type="NCBIfam" id="TIGR01617">
    <property type="entry name" value="arsC_related"/>
    <property type="match status" value="1"/>
</dbReference>
<dbReference type="Proteomes" id="UP000240505">
    <property type="component" value="Chromosome"/>
</dbReference>
<dbReference type="EMBL" id="CP028324">
    <property type="protein sequence ID" value="AVR97681.1"/>
    <property type="molecule type" value="Genomic_DNA"/>
</dbReference>
<dbReference type="AlphaFoldDB" id="A0A2R4CDF4"/>
<gene>
    <name evidence="3" type="ORF">C9I28_20105</name>
</gene>
<dbReference type="PROSITE" id="PS51353">
    <property type="entry name" value="ARSC"/>
    <property type="match status" value="1"/>
</dbReference>
<protein>
    <submittedName>
        <fullName evidence="3">ArsC family reductase</fullName>
    </submittedName>
</protein>
<dbReference type="RefSeq" id="WP_107143022.1">
    <property type="nucleotide sequence ID" value="NZ_CP028324.1"/>
</dbReference>
<proteinExistence type="inferred from homology"/>
<accession>A0A2R4CDF4</accession>
<comment type="similarity">
    <text evidence="1 2">Belongs to the ArsC family.</text>
</comment>
<keyword evidence="4" id="KW-1185">Reference proteome</keyword>
<dbReference type="InterPro" id="IPR036249">
    <property type="entry name" value="Thioredoxin-like_sf"/>
</dbReference>
<dbReference type="SUPFAM" id="SSF52833">
    <property type="entry name" value="Thioredoxin-like"/>
    <property type="match status" value="1"/>
</dbReference>
<evidence type="ECO:0000313" key="4">
    <source>
        <dbReference type="Proteomes" id="UP000240505"/>
    </source>
</evidence>
<sequence length="116" mass="13215">MITLYGIPNCDTVKKARTWLADRQQDFTFHDFKKQGLDAATVQHWLAHLDWEVLVNKKGTTWRGLPDERKAAVVDAASASALMLEFPSVIKRPVLRTAEACHVGFKPEQYDQIFNT</sequence>
<dbReference type="NCBIfam" id="NF008107">
    <property type="entry name" value="PRK10853.1"/>
    <property type="match status" value="1"/>
</dbReference>
<name>A0A2R4CDF4_9BURK</name>
<dbReference type="Pfam" id="PF03960">
    <property type="entry name" value="ArsC"/>
    <property type="match status" value="1"/>
</dbReference>
<evidence type="ECO:0000256" key="1">
    <source>
        <dbReference type="ARBA" id="ARBA00007198"/>
    </source>
</evidence>
<dbReference type="PANTHER" id="PTHR30041:SF8">
    <property type="entry name" value="PROTEIN YFFB"/>
    <property type="match status" value="1"/>
</dbReference>
<evidence type="ECO:0000256" key="2">
    <source>
        <dbReference type="PROSITE-ProRule" id="PRU01282"/>
    </source>
</evidence>
<evidence type="ECO:0000313" key="3">
    <source>
        <dbReference type="EMBL" id="AVR97681.1"/>
    </source>
</evidence>
<dbReference type="InterPro" id="IPR006504">
    <property type="entry name" value="Tscrpt_reg_Spx/MgsR"/>
</dbReference>
<dbReference type="KEGG" id="masz:C9I28_20105"/>
<dbReference type="PANTHER" id="PTHR30041">
    <property type="entry name" value="ARSENATE REDUCTASE"/>
    <property type="match status" value="1"/>
</dbReference>
<dbReference type="Gene3D" id="3.40.30.10">
    <property type="entry name" value="Glutaredoxin"/>
    <property type="match status" value="1"/>
</dbReference>
<dbReference type="InterPro" id="IPR006660">
    <property type="entry name" value="Arsenate_reductase-like"/>
</dbReference>
<organism evidence="3 4">
    <name type="scientific">Pseudoduganella armeniaca</name>
    <dbReference type="NCBI Taxonomy" id="2072590"/>
    <lineage>
        <taxon>Bacteria</taxon>
        <taxon>Pseudomonadati</taxon>
        <taxon>Pseudomonadota</taxon>
        <taxon>Betaproteobacteria</taxon>
        <taxon>Burkholderiales</taxon>
        <taxon>Oxalobacteraceae</taxon>
        <taxon>Telluria group</taxon>
        <taxon>Pseudoduganella</taxon>
    </lineage>
</organism>
<dbReference type="CDD" id="cd03035">
    <property type="entry name" value="ArsC_Yffb"/>
    <property type="match status" value="1"/>
</dbReference>